<feature type="domain" description="AsmA" evidence="2">
    <location>
        <begin position="182"/>
        <end position="553"/>
    </location>
</feature>
<accession>A0ABT8RW77</accession>
<gene>
    <name evidence="3" type="ORF">Q2T77_01090</name>
</gene>
<feature type="region of interest" description="Disordered" evidence="1">
    <location>
        <begin position="656"/>
        <end position="681"/>
    </location>
</feature>
<dbReference type="InterPro" id="IPR007844">
    <property type="entry name" value="AsmA"/>
</dbReference>
<protein>
    <submittedName>
        <fullName evidence="3">AsmA family protein</fullName>
    </submittedName>
</protein>
<dbReference type="EMBL" id="JAUKVY010000001">
    <property type="protein sequence ID" value="MDO1530866.1"/>
    <property type="molecule type" value="Genomic_DNA"/>
</dbReference>
<evidence type="ECO:0000259" key="2">
    <source>
        <dbReference type="Pfam" id="PF05170"/>
    </source>
</evidence>
<organism evidence="3 4">
    <name type="scientific">Variovorax ginsengisoli</name>
    <dbReference type="NCBI Taxonomy" id="363844"/>
    <lineage>
        <taxon>Bacteria</taxon>
        <taxon>Pseudomonadati</taxon>
        <taxon>Pseudomonadota</taxon>
        <taxon>Betaproteobacteria</taxon>
        <taxon>Burkholderiales</taxon>
        <taxon>Comamonadaceae</taxon>
        <taxon>Variovorax</taxon>
    </lineage>
</organism>
<evidence type="ECO:0000256" key="1">
    <source>
        <dbReference type="SAM" id="MobiDB-lite"/>
    </source>
</evidence>
<feature type="domain" description="AsmA" evidence="2">
    <location>
        <begin position="18"/>
        <end position="144"/>
    </location>
</feature>
<dbReference type="InterPro" id="IPR052894">
    <property type="entry name" value="AsmA-related"/>
</dbReference>
<proteinExistence type="predicted"/>
<keyword evidence="4" id="KW-1185">Reference proteome</keyword>
<dbReference type="Pfam" id="PF05170">
    <property type="entry name" value="AsmA"/>
    <property type="match status" value="2"/>
</dbReference>
<evidence type="ECO:0000313" key="4">
    <source>
        <dbReference type="Proteomes" id="UP001169027"/>
    </source>
</evidence>
<dbReference type="PANTHER" id="PTHR30441">
    <property type="entry name" value="DUF748 DOMAIN-CONTAINING PROTEIN"/>
    <property type="match status" value="1"/>
</dbReference>
<dbReference type="Proteomes" id="UP001169027">
    <property type="component" value="Unassembled WGS sequence"/>
</dbReference>
<dbReference type="PANTHER" id="PTHR30441:SF9">
    <property type="entry name" value="ASMA FAMILY PROTEIN YHJG"/>
    <property type="match status" value="1"/>
</dbReference>
<name>A0ABT8RW77_9BURK</name>
<sequence>MPTAPAASPPRRRRWVTLGALVLGLVLALLLLAAFFPWDTLRAPVNRYVSEQTGRKFEITRHLDVALGWRQATVKFDGIEFANPSWARDPYLVRAEKAEFDIRFWELLRRRIVLPRLVLSRPSLGLQMEEDGRKTWALGKDSADPATVPVIGLIQVDDGSIDFLAKAQALDLHADFSFDSSRGDLPVDYEIKGRYRGQPMSAVGRTGNVLQLTSVGQPPFPIEIDLKVAQTRLTGKGTVAELADLDGLDAQVEMRGPNLGRLYPALGIALPQTPPYALSGNLRKNGELWEVRGLKGRLGLSDIGGDMQFDKSQQVPHLGGTLRSRVMDMDDLGPLIGLPPTARSANAVEGVAAPPGIAQVDKQKRNDPARKVLPDATLDFERLRAMNADVSYTAERIQNVRELPLDKGSVQVKLKDGVLTLDPLDLGVASGRIAGAIRIDATQNPADIRAALDIRGMQLNRLIPKVDTLKTSFGRLDGRINLSGRGNSVAAWLANSSGDVAALTGRGQFSNLLLEFLGLDGGEIIKFLLEGDHNVELRCAAVAFDVEKGVMNGRTLLFDTSDTVFHGTGSINLADERMDLIVKQAPKDKSILALRTPLRVRGTFAAPKAGVEVAPLAARGAAALALAAINPLLALAATVETGPGKDADCTEVLTEAKTPSSRAAKAGAAKAKQQPTPAGGS</sequence>
<feature type="compositionally biased region" description="Low complexity" evidence="1">
    <location>
        <begin position="663"/>
        <end position="681"/>
    </location>
</feature>
<dbReference type="RefSeq" id="WP_301802569.1">
    <property type="nucleotide sequence ID" value="NZ_JAUJZH010000001.1"/>
</dbReference>
<comment type="caution">
    <text evidence="3">The sequence shown here is derived from an EMBL/GenBank/DDBJ whole genome shotgun (WGS) entry which is preliminary data.</text>
</comment>
<evidence type="ECO:0000313" key="3">
    <source>
        <dbReference type="EMBL" id="MDO1530866.1"/>
    </source>
</evidence>
<reference evidence="3" key="1">
    <citation type="submission" date="2023-06" db="EMBL/GenBank/DDBJ databases">
        <authorList>
            <person name="Jiang Y."/>
            <person name="Liu Q."/>
        </authorList>
    </citation>
    <scope>NUCLEOTIDE SEQUENCE</scope>
    <source>
        <strain evidence="3">CGMCC 1.12090</strain>
    </source>
</reference>